<evidence type="ECO:0000313" key="7">
    <source>
        <dbReference type="Proteomes" id="UP000617555"/>
    </source>
</evidence>
<keyword evidence="1" id="KW-0479">Metal-binding</keyword>
<dbReference type="Gene3D" id="3.40.800.10">
    <property type="entry name" value="Ureohydrolase domain"/>
    <property type="match status" value="1"/>
</dbReference>
<accession>A0ABQ1JKH8</accession>
<dbReference type="PANTHER" id="PTHR11358:SF35">
    <property type="entry name" value="FORMIMIDOYLGLUTAMASE"/>
    <property type="match status" value="1"/>
</dbReference>
<keyword evidence="2" id="KW-0378">Hydrolase</keyword>
<keyword evidence="7" id="KW-1185">Reference proteome</keyword>
<evidence type="ECO:0000256" key="5">
    <source>
        <dbReference type="PROSITE-ProRule" id="PRU00742"/>
    </source>
</evidence>
<dbReference type="EMBL" id="BMII01000034">
    <property type="protein sequence ID" value="GGB71312.1"/>
    <property type="molecule type" value="Genomic_DNA"/>
</dbReference>
<reference evidence="7" key="1">
    <citation type="journal article" date="2019" name="Int. J. Syst. Evol. Microbiol.">
        <title>The Global Catalogue of Microorganisms (GCM) 10K type strain sequencing project: providing services to taxonomists for standard genome sequencing and annotation.</title>
        <authorList>
            <consortium name="The Broad Institute Genomics Platform"/>
            <consortium name="The Broad Institute Genome Sequencing Center for Infectious Disease"/>
            <person name="Wu L."/>
            <person name="Ma J."/>
        </authorList>
    </citation>
    <scope>NUCLEOTIDE SEQUENCE [LARGE SCALE GENOMIC DNA]</scope>
    <source>
        <strain evidence="7">CGMCC 1.15339</strain>
    </source>
</reference>
<protein>
    <submittedName>
        <fullName evidence="6">Formimidoylglutamase HutG</fullName>
    </submittedName>
</protein>
<organism evidence="6 7">
    <name type="scientific">Shewanella inventionis</name>
    <dbReference type="NCBI Taxonomy" id="1738770"/>
    <lineage>
        <taxon>Bacteria</taxon>
        <taxon>Pseudomonadati</taxon>
        <taxon>Pseudomonadota</taxon>
        <taxon>Gammaproteobacteria</taxon>
        <taxon>Alteromonadales</taxon>
        <taxon>Shewanellaceae</taxon>
        <taxon>Shewanella</taxon>
    </lineage>
</organism>
<evidence type="ECO:0000256" key="2">
    <source>
        <dbReference type="ARBA" id="ARBA00022801"/>
    </source>
</evidence>
<name>A0ABQ1JKH8_9GAMM</name>
<dbReference type="InterPro" id="IPR006035">
    <property type="entry name" value="Ureohydrolase"/>
</dbReference>
<dbReference type="Proteomes" id="UP000617555">
    <property type="component" value="Unassembled WGS sequence"/>
</dbReference>
<proteinExistence type="inferred from homology"/>
<evidence type="ECO:0000256" key="1">
    <source>
        <dbReference type="ARBA" id="ARBA00022723"/>
    </source>
</evidence>
<dbReference type="Pfam" id="PF00491">
    <property type="entry name" value="Arginase"/>
    <property type="match status" value="1"/>
</dbReference>
<sequence length="355" mass="38330">MSILGLFYSEAHIMFIAFTEQHCHELLTIRANETKLGQQVLLANSQLTLKQNAQDAAAKGARFAIIAIAEDTGPRANLGRGGADDVFNACIKQLLNLQSNRFLQGNECVILGQICQDSTAEPTASIDELRQATAKLDDLVIDATTHILQAGLEPIVIGGGHNNAYGLLMATKAHSGLPVAAVNLDPHSDFRPREGRHSGNGFSYAAASGALDHYHILGLHELKNSEATLEQLSLFGATWHSFQQIWVRRELPLDNALKQIAKGLNQTQLPVALELDVDAIANMPSSAATFAGIPLLDACHYVHYIAKHCPCSYVHFAEAAPACHHAGTTAGYRDVGQGLSELIYAYIQGRLARLN</sequence>
<evidence type="ECO:0000256" key="3">
    <source>
        <dbReference type="ARBA" id="ARBA00022808"/>
    </source>
</evidence>
<dbReference type="CDD" id="cd09988">
    <property type="entry name" value="Formimidoylglutamase"/>
    <property type="match status" value="1"/>
</dbReference>
<keyword evidence="3" id="KW-0369">Histidine metabolism</keyword>
<evidence type="ECO:0000256" key="4">
    <source>
        <dbReference type="ARBA" id="ARBA00023211"/>
    </source>
</evidence>
<evidence type="ECO:0000313" key="6">
    <source>
        <dbReference type="EMBL" id="GGB71312.1"/>
    </source>
</evidence>
<dbReference type="SUPFAM" id="SSF52768">
    <property type="entry name" value="Arginase/deacetylase"/>
    <property type="match status" value="1"/>
</dbReference>
<dbReference type="InterPro" id="IPR023696">
    <property type="entry name" value="Ureohydrolase_dom_sf"/>
</dbReference>
<dbReference type="PANTHER" id="PTHR11358">
    <property type="entry name" value="ARGINASE/AGMATINASE"/>
    <property type="match status" value="1"/>
</dbReference>
<dbReference type="PROSITE" id="PS51409">
    <property type="entry name" value="ARGINASE_2"/>
    <property type="match status" value="1"/>
</dbReference>
<comment type="caution">
    <text evidence="6">The sequence shown here is derived from an EMBL/GenBank/DDBJ whole genome shotgun (WGS) entry which is preliminary data.</text>
</comment>
<keyword evidence="4" id="KW-0464">Manganese</keyword>
<gene>
    <name evidence="6" type="primary">hutG</name>
    <name evidence="6" type="ORF">GCM10011607_34800</name>
</gene>
<comment type="similarity">
    <text evidence="5">Belongs to the arginase family.</text>
</comment>